<feature type="non-terminal residue" evidence="2">
    <location>
        <position position="1"/>
    </location>
</feature>
<proteinExistence type="predicted"/>
<comment type="caution">
    <text evidence="2">The sequence shown here is derived from an EMBL/GenBank/DDBJ whole genome shotgun (WGS) entry which is preliminary data.</text>
</comment>
<dbReference type="Proteomes" id="UP000485058">
    <property type="component" value="Unassembled WGS sequence"/>
</dbReference>
<gene>
    <name evidence="2" type="ORF">HaLaN_32508</name>
</gene>
<protein>
    <submittedName>
        <fullName evidence="2">Uncharacterized protein</fullName>
    </submittedName>
</protein>
<organism evidence="2 3">
    <name type="scientific">Haematococcus lacustris</name>
    <name type="common">Green alga</name>
    <name type="synonym">Haematococcus pluvialis</name>
    <dbReference type="NCBI Taxonomy" id="44745"/>
    <lineage>
        <taxon>Eukaryota</taxon>
        <taxon>Viridiplantae</taxon>
        <taxon>Chlorophyta</taxon>
        <taxon>core chlorophytes</taxon>
        <taxon>Chlorophyceae</taxon>
        <taxon>CS clade</taxon>
        <taxon>Chlamydomonadales</taxon>
        <taxon>Haematococcaceae</taxon>
        <taxon>Haematococcus</taxon>
    </lineage>
</organism>
<feature type="signal peptide" evidence="1">
    <location>
        <begin position="1"/>
        <end position="19"/>
    </location>
</feature>
<evidence type="ECO:0000313" key="3">
    <source>
        <dbReference type="Proteomes" id="UP000485058"/>
    </source>
</evidence>
<feature type="chain" id="PRO_5025653703" evidence="1">
    <location>
        <begin position="20"/>
        <end position="67"/>
    </location>
</feature>
<evidence type="ECO:0000313" key="2">
    <source>
        <dbReference type="EMBL" id="GFH33180.1"/>
    </source>
</evidence>
<dbReference type="AlphaFoldDB" id="A0A6A0AJR4"/>
<evidence type="ECO:0000256" key="1">
    <source>
        <dbReference type="SAM" id="SignalP"/>
    </source>
</evidence>
<accession>A0A6A0AJR4</accession>
<sequence length="67" mass="7027">VHLLPGLHVLHGLLPLGQSCAVHLGVTQLPTEQADCLAACVLPGVLPRWVACYLPYQPAAVVLHSGL</sequence>
<keyword evidence="3" id="KW-1185">Reference proteome</keyword>
<keyword evidence="1" id="KW-0732">Signal</keyword>
<feature type="non-terminal residue" evidence="2">
    <location>
        <position position="67"/>
    </location>
</feature>
<name>A0A6A0AJR4_HAELA</name>
<dbReference type="EMBL" id="BLLF01007930">
    <property type="protein sequence ID" value="GFH33180.1"/>
    <property type="molecule type" value="Genomic_DNA"/>
</dbReference>
<reference evidence="2 3" key="1">
    <citation type="submission" date="2020-02" db="EMBL/GenBank/DDBJ databases">
        <title>Draft genome sequence of Haematococcus lacustris strain NIES-144.</title>
        <authorList>
            <person name="Morimoto D."/>
            <person name="Nakagawa S."/>
            <person name="Yoshida T."/>
            <person name="Sawayama S."/>
        </authorList>
    </citation>
    <scope>NUCLEOTIDE SEQUENCE [LARGE SCALE GENOMIC DNA]</scope>
    <source>
        <strain evidence="2 3">NIES-144</strain>
    </source>
</reference>